<evidence type="ECO:0000313" key="2">
    <source>
        <dbReference type="EMBL" id="CAF1567382.1"/>
    </source>
</evidence>
<name>A0A815Y6C3_9BILA</name>
<evidence type="ECO:0000313" key="3">
    <source>
        <dbReference type="EMBL" id="CAF4429831.1"/>
    </source>
</evidence>
<dbReference type="GO" id="GO:0016747">
    <property type="term" value="F:acyltransferase activity, transferring groups other than amino-acyl groups"/>
    <property type="evidence" value="ECO:0007669"/>
    <property type="project" value="InterPro"/>
</dbReference>
<accession>A0A815Y6C3</accession>
<evidence type="ECO:0000259" key="1">
    <source>
        <dbReference type="Pfam" id="PF00583"/>
    </source>
</evidence>
<comment type="caution">
    <text evidence="2">The sequence shown here is derived from an EMBL/GenBank/DDBJ whole genome shotgun (WGS) entry which is preliminary data.</text>
</comment>
<organism evidence="2 4">
    <name type="scientific">Didymodactylos carnosus</name>
    <dbReference type="NCBI Taxonomy" id="1234261"/>
    <lineage>
        <taxon>Eukaryota</taxon>
        <taxon>Metazoa</taxon>
        <taxon>Spiralia</taxon>
        <taxon>Gnathifera</taxon>
        <taxon>Rotifera</taxon>
        <taxon>Eurotatoria</taxon>
        <taxon>Bdelloidea</taxon>
        <taxon>Philodinida</taxon>
        <taxon>Philodinidae</taxon>
        <taxon>Didymodactylos</taxon>
    </lineage>
</organism>
<protein>
    <recommendedName>
        <fullName evidence="1">N-acetyltransferase domain-containing protein</fullName>
    </recommendedName>
</protein>
<dbReference type="InterPro" id="IPR000182">
    <property type="entry name" value="GNAT_dom"/>
</dbReference>
<dbReference type="Pfam" id="PF00583">
    <property type="entry name" value="Acetyltransf_1"/>
    <property type="match status" value="1"/>
</dbReference>
<dbReference type="EMBL" id="CAJNOQ010029234">
    <property type="protein sequence ID" value="CAF1567382.1"/>
    <property type="molecule type" value="Genomic_DNA"/>
</dbReference>
<proteinExistence type="predicted"/>
<keyword evidence="4" id="KW-1185">Reference proteome</keyword>
<dbReference type="OrthoDB" id="47374at2759"/>
<dbReference type="Proteomes" id="UP000681722">
    <property type="component" value="Unassembled WGS sequence"/>
</dbReference>
<dbReference type="EMBL" id="CAJOBC010095038">
    <property type="protein sequence ID" value="CAF4429831.1"/>
    <property type="molecule type" value="Genomic_DNA"/>
</dbReference>
<feature type="domain" description="N-acetyltransferase" evidence="1">
    <location>
        <begin position="39"/>
        <end position="99"/>
    </location>
</feature>
<dbReference type="InterPro" id="IPR016181">
    <property type="entry name" value="Acyl_CoA_acyltransferase"/>
</dbReference>
<dbReference type="AlphaFoldDB" id="A0A815Y6C3"/>
<sequence length="176" mass="20221">NQSTRLTQSSQLPSAALTVKANTLKHNAGYDRKMVSTSFYICFLGVLSKYRKLKLGTYLLNAAIREVANGESQHHDVKDVALNVNVENQRALGLHHKCHMRCINYKKDYYKNSTYQHVDGYYLNLNVKQVINIKKVCFDEQAVRIPTKIQQNDEQCLKQYKSSLKSMYFPAVKEAV</sequence>
<dbReference type="Gene3D" id="3.40.630.30">
    <property type="match status" value="1"/>
</dbReference>
<reference evidence="2" key="1">
    <citation type="submission" date="2021-02" db="EMBL/GenBank/DDBJ databases">
        <authorList>
            <person name="Nowell W R."/>
        </authorList>
    </citation>
    <scope>NUCLEOTIDE SEQUENCE</scope>
</reference>
<evidence type="ECO:0000313" key="4">
    <source>
        <dbReference type="Proteomes" id="UP000663829"/>
    </source>
</evidence>
<feature type="non-terminal residue" evidence="2">
    <location>
        <position position="1"/>
    </location>
</feature>
<gene>
    <name evidence="2" type="ORF">GPM918_LOCUS40167</name>
    <name evidence="3" type="ORF">SRO942_LOCUS41093</name>
</gene>
<dbReference type="SUPFAM" id="SSF55729">
    <property type="entry name" value="Acyl-CoA N-acyltransferases (Nat)"/>
    <property type="match status" value="1"/>
</dbReference>
<dbReference type="Proteomes" id="UP000663829">
    <property type="component" value="Unassembled WGS sequence"/>
</dbReference>